<protein>
    <submittedName>
        <fullName evidence="4">Sugar transferase</fullName>
    </submittedName>
</protein>
<evidence type="ECO:0000256" key="1">
    <source>
        <dbReference type="ARBA" id="ARBA00006464"/>
    </source>
</evidence>
<comment type="similarity">
    <text evidence="1">Belongs to the bacterial sugar transferase family.</text>
</comment>
<evidence type="ECO:0000313" key="5">
    <source>
        <dbReference type="Proteomes" id="UP000269923"/>
    </source>
</evidence>
<gene>
    <name evidence="4" type="ORF">EII21_02635</name>
</gene>
<evidence type="ECO:0000259" key="3">
    <source>
        <dbReference type="Pfam" id="PF02397"/>
    </source>
</evidence>
<keyword evidence="2" id="KW-1133">Transmembrane helix</keyword>
<keyword evidence="2" id="KW-0472">Membrane</keyword>
<dbReference type="EMBL" id="RQYC01000002">
    <property type="protein sequence ID" value="RRD91301.1"/>
    <property type="molecule type" value="Genomic_DNA"/>
</dbReference>
<dbReference type="RefSeq" id="WP_124794094.1">
    <property type="nucleotide sequence ID" value="NZ_RQYC01000002.1"/>
</dbReference>
<dbReference type="PANTHER" id="PTHR30576">
    <property type="entry name" value="COLANIC BIOSYNTHESIS UDP-GLUCOSE LIPID CARRIER TRANSFERASE"/>
    <property type="match status" value="1"/>
</dbReference>
<dbReference type="GO" id="GO:0016780">
    <property type="term" value="F:phosphotransferase activity, for other substituted phosphate groups"/>
    <property type="evidence" value="ECO:0007669"/>
    <property type="project" value="TreeGrafter"/>
</dbReference>
<keyword evidence="5" id="KW-1185">Reference proteome</keyword>
<feature type="transmembrane region" description="Helical" evidence="2">
    <location>
        <begin position="12"/>
        <end position="35"/>
    </location>
</feature>
<dbReference type="AlphaFoldDB" id="A0A3P2A7E3"/>
<proteinExistence type="inferred from homology"/>
<dbReference type="InterPro" id="IPR003362">
    <property type="entry name" value="Bact_transf"/>
</dbReference>
<dbReference type="OrthoDB" id="9808602at2"/>
<comment type="caution">
    <text evidence="4">The sequence shown here is derived from an EMBL/GenBank/DDBJ whole genome shotgun (WGS) entry which is preliminary data.</text>
</comment>
<sequence length="198" mass="22872">MSLYRDYMKFILDWIAALILLCVFLPIIFLSWLIASIDTKSNGFFLQSRVGRNGKVFKIVKIKTMYSARGERSSITASITNEISYSGKIFRKYKIDEIPQLINIVLGQMSFVGPRPDVPGYADMLGEQDRCILNLRPGITGPASIKYANEEEILSKVSDKKYYNDNVIWPDKVLINKMYYHECSLSKDIFYIYKTFLK</sequence>
<feature type="domain" description="Bacterial sugar transferase" evidence="3">
    <location>
        <begin position="9"/>
        <end position="197"/>
    </location>
</feature>
<evidence type="ECO:0000313" key="4">
    <source>
        <dbReference type="EMBL" id="RRD91301.1"/>
    </source>
</evidence>
<keyword evidence="4" id="KW-0808">Transferase</keyword>
<evidence type="ECO:0000256" key="2">
    <source>
        <dbReference type="SAM" id="Phobius"/>
    </source>
</evidence>
<accession>A0A3P2A7E3</accession>
<dbReference type="Proteomes" id="UP000269923">
    <property type="component" value="Unassembled WGS sequence"/>
</dbReference>
<reference evidence="4 5" key="1">
    <citation type="submission" date="2018-11" db="EMBL/GenBank/DDBJ databases">
        <title>Genomes From Bacteria Associated with the Canine Oral Cavity: a Test Case for Automated Genome-Based Taxonomic Assignment.</title>
        <authorList>
            <person name="Coil D.A."/>
            <person name="Jospin G."/>
            <person name="Darling A.E."/>
            <person name="Wallis C."/>
            <person name="Davis I.J."/>
            <person name="Harris S."/>
            <person name="Eisen J.A."/>
            <person name="Holcombe L.J."/>
            <person name="O'Flynn C."/>
        </authorList>
    </citation>
    <scope>NUCLEOTIDE SEQUENCE [LARGE SCALE GENOMIC DNA]</scope>
    <source>
        <strain evidence="4 5">COT-280</strain>
    </source>
</reference>
<dbReference type="Pfam" id="PF02397">
    <property type="entry name" value="Bac_transf"/>
    <property type="match status" value="1"/>
</dbReference>
<keyword evidence="2" id="KW-0812">Transmembrane</keyword>
<dbReference type="PANTHER" id="PTHR30576:SF20">
    <property type="entry name" value="QUINOVOSAMINEPHOSPHOTRANSFERAE-RELATED"/>
    <property type="match status" value="1"/>
</dbReference>
<name>A0A3P2A7E3_9NEIS</name>
<organism evidence="4 5">
    <name type="scientific">Conchiformibius steedae</name>
    <dbReference type="NCBI Taxonomy" id="153493"/>
    <lineage>
        <taxon>Bacteria</taxon>
        <taxon>Pseudomonadati</taxon>
        <taxon>Pseudomonadota</taxon>
        <taxon>Betaproteobacteria</taxon>
        <taxon>Neisseriales</taxon>
        <taxon>Neisseriaceae</taxon>
        <taxon>Conchiformibius</taxon>
    </lineage>
</organism>